<dbReference type="eggNOG" id="COG1525">
    <property type="taxonomic scope" value="Bacteria"/>
</dbReference>
<organism evidence="3 4">
    <name type="scientific">Gordonia hirsuta DSM 44140 = NBRC 16056</name>
    <dbReference type="NCBI Taxonomy" id="1121927"/>
    <lineage>
        <taxon>Bacteria</taxon>
        <taxon>Bacillati</taxon>
        <taxon>Actinomycetota</taxon>
        <taxon>Actinomycetes</taxon>
        <taxon>Mycobacteriales</taxon>
        <taxon>Gordoniaceae</taxon>
        <taxon>Gordonia</taxon>
    </lineage>
</organism>
<dbReference type="STRING" id="1121927.GOHSU_19_00470"/>
<proteinExistence type="predicted"/>
<dbReference type="eggNOG" id="COG2356">
    <property type="taxonomic scope" value="Bacteria"/>
</dbReference>
<evidence type="ECO:0000259" key="2">
    <source>
        <dbReference type="SMART" id="SM00894"/>
    </source>
</evidence>
<dbReference type="Pfam" id="PF05901">
    <property type="entry name" value="Excalibur"/>
    <property type="match status" value="1"/>
</dbReference>
<dbReference type="InterPro" id="IPR008613">
    <property type="entry name" value="Excalibur_Ca-bd_domain"/>
</dbReference>
<comment type="caution">
    <text evidence="3">The sequence shown here is derived from an EMBL/GenBank/DDBJ whole genome shotgun (WGS) entry which is preliminary data.</text>
</comment>
<name>L7LBK7_9ACTN</name>
<feature type="region of interest" description="Disordered" evidence="1">
    <location>
        <begin position="274"/>
        <end position="361"/>
    </location>
</feature>
<dbReference type="InterPro" id="IPR011089">
    <property type="entry name" value="GmrSD_C"/>
</dbReference>
<feature type="compositionally biased region" description="Low complexity" evidence="1">
    <location>
        <begin position="289"/>
        <end position="307"/>
    </location>
</feature>
<evidence type="ECO:0000256" key="1">
    <source>
        <dbReference type="SAM" id="MobiDB-lite"/>
    </source>
</evidence>
<dbReference type="OrthoDB" id="5196645at2"/>
<dbReference type="EMBL" id="BANT01000019">
    <property type="protein sequence ID" value="GAC57442.1"/>
    <property type="molecule type" value="Genomic_DNA"/>
</dbReference>
<sequence>MSQSCATGPSVSRPAQRRWTTAPLPVAAALLVGALVLTGCEPTEPAASPSAPSLPPAVSAPAAAEAPAVASPRPAPDTSTRPLDELSTTALATLATLPVKGRAPKTGYSRDMFGQRWSDGVDVEYGRNGCDTRNDILRRDLTQTSVKAGTRDCVVLSGTLHDPYTGKTIEFVRGSATSSAVQIDHVVALSDAWQKGAQQLSTTERTNFANDPRNLLAVDGPANQAKSDSDAATWLPPNRSYRCTFVAKQIEVKAAYRLWVTRAEHDVMQRLLTDCGGTVPDGDPEPAAQQTSSTPAPGTPAPRSSAPPTRPQPLVDPAGPDGQVYYKNCTEARAAGAAPIYRGQPGYSSKLDGDGDGIACE</sequence>
<feature type="compositionally biased region" description="Low complexity" evidence="1">
    <location>
        <begin position="42"/>
        <end position="72"/>
    </location>
</feature>
<dbReference type="Proteomes" id="UP000053405">
    <property type="component" value="Unassembled WGS sequence"/>
</dbReference>
<accession>L7LBK7</accession>
<dbReference type="AlphaFoldDB" id="L7LBK7"/>
<evidence type="ECO:0000313" key="3">
    <source>
        <dbReference type="EMBL" id="GAC57442.1"/>
    </source>
</evidence>
<feature type="region of interest" description="Disordered" evidence="1">
    <location>
        <begin position="42"/>
        <end position="83"/>
    </location>
</feature>
<protein>
    <recommendedName>
        <fullName evidence="2">Excalibur calcium-binding domain-containing protein</fullName>
    </recommendedName>
</protein>
<dbReference type="SMART" id="SM00894">
    <property type="entry name" value="Excalibur"/>
    <property type="match status" value="1"/>
</dbReference>
<gene>
    <name evidence="3" type="ORF">GOHSU_19_00470</name>
</gene>
<dbReference type="Pfam" id="PF07510">
    <property type="entry name" value="GmrSD_C"/>
    <property type="match status" value="1"/>
</dbReference>
<dbReference type="RefSeq" id="WP_005939536.1">
    <property type="nucleotide sequence ID" value="NZ_ATVK01000010.1"/>
</dbReference>
<keyword evidence="4" id="KW-1185">Reference proteome</keyword>
<reference evidence="3 4" key="1">
    <citation type="submission" date="2012-12" db="EMBL/GenBank/DDBJ databases">
        <title>Whole genome shotgun sequence of Gordonia hirsuta NBRC 16056.</title>
        <authorList>
            <person name="Isaki-Nakamura S."/>
            <person name="Hosoyama A."/>
            <person name="Tsuchikane K."/>
            <person name="Katsumata H."/>
            <person name="Baba S."/>
            <person name="Yamazaki S."/>
            <person name="Fujita N."/>
        </authorList>
    </citation>
    <scope>NUCLEOTIDE SEQUENCE [LARGE SCALE GENOMIC DNA]</scope>
    <source>
        <strain evidence="3 4">NBRC 16056</strain>
    </source>
</reference>
<dbReference type="PANTHER" id="PTHR24094:SF15">
    <property type="entry name" value="AMP-DEPENDENT SYNTHETASE_LIGASE DOMAIN-CONTAINING PROTEIN-RELATED"/>
    <property type="match status" value="1"/>
</dbReference>
<feature type="domain" description="Excalibur calcium-binding" evidence="2">
    <location>
        <begin position="325"/>
        <end position="361"/>
    </location>
</feature>
<evidence type="ECO:0000313" key="4">
    <source>
        <dbReference type="Proteomes" id="UP000053405"/>
    </source>
</evidence>
<dbReference type="PANTHER" id="PTHR24094">
    <property type="entry name" value="SECRETED PROTEIN"/>
    <property type="match status" value="1"/>
</dbReference>